<dbReference type="EMBL" id="JANBOI010002552">
    <property type="protein sequence ID" value="KAJ1721120.1"/>
    <property type="molecule type" value="Genomic_DNA"/>
</dbReference>
<dbReference type="PANTHER" id="PTHR11806:SF0">
    <property type="entry name" value="PROTEIN MTO1 HOMOLOG, MITOCHONDRIAL"/>
    <property type="match status" value="1"/>
</dbReference>
<sequence length="70" mass="7801">HAEVSSFRREESMRLPSGIDYSQIRVLSREEVEKLSTVRPDTFGAAKRIDGITPGGILALLRHVQRQPAA</sequence>
<dbReference type="AlphaFoldDB" id="A0A9W8CPB1"/>
<keyword evidence="4" id="KW-0274">FAD</keyword>
<feature type="domain" description="tRNA uridine 5-carboxymethylaminomethyl modification enzyme C-terminal subdomain" evidence="5">
    <location>
        <begin position="1"/>
        <end position="62"/>
    </location>
</feature>
<dbReference type="InterPro" id="IPR047001">
    <property type="entry name" value="MnmG_C_subdom"/>
</dbReference>
<keyword evidence="3" id="KW-0285">Flavoprotein</keyword>
<evidence type="ECO:0000256" key="4">
    <source>
        <dbReference type="ARBA" id="ARBA00022827"/>
    </source>
</evidence>
<dbReference type="PANTHER" id="PTHR11806">
    <property type="entry name" value="GLUCOSE INHIBITED DIVISION PROTEIN A"/>
    <property type="match status" value="1"/>
</dbReference>
<accession>A0A9W8CPB1</accession>
<comment type="caution">
    <text evidence="6">The sequence shown here is derived from an EMBL/GenBank/DDBJ whole genome shotgun (WGS) entry which is preliminary data.</text>
</comment>
<dbReference type="Pfam" id="PF13932">
    <property type="entry name" value="SAM_GIDA_C"/>
    <property type="match status" value="1"/>
</dbReference>
<dbReference type="GO" id="GO:0070899">
    <property type="term" value="P:mitochondrial tRNA wobble uridine modification"/>
    <property type="evidence" value="ECO:0007669"/>
    <property type="project" value="UniProtKB-ARBA"/>
</dbReference>
<organism evidence="6 7">
    <name type="scientific">Coemansia biformis</name>
    <dbReference type="NCBI Taxonomy" id="1286918"/>
    <lineage>
        <taxon>Eukaryota</taxon>
        <taxon>Fungi</taxon>
        <taxon>Fungi incertae sedis</taxon>
        <taxon>Zoopagomycota</taxon>
        <taxon>Kickxellomycotina</taxon>
        <taxon>Kickxellomycetes</taxon>
        <taxon>Kickxellales</taxon>
        <taxon>Kickxellaceae</taxon>
        <taxon>Coemansia</taxon>
    </lineage>
</organism>
<name>A0A9W8CPB1_9FUNG</name>
<evidence type="ECO:0000313" key="7">
    <source>
        <dbReference type="Proteomes" id="UP001143981"/>
    </source>
</evidence>
<dbReference type="GO" id="GO:0050660">
    <property type="term" value="F:flavin adenine dinucleotide binding"/>
    <property type="evidence" value="ECO:0007669"/>
    <property type="project" value="InterPro"/>
</dbReference>
<proteinExistence type="inferred from homology"/>
<evidence type="ECO:0000256" key="1">
    <source>
        <dbReference type="ARBA" id="ARBA00001974"/>
    </source>
</evidence>
<keyword evidence="7" id="KW-1185">Reference proteome</keyword>
<evidence type="ECO:0000259" key="5">
    <source>
        <dbReference type="SMART" id="SM01228"/>
    </source>
</evidence>
<comment type="similarity">
    <text evidence="2">Belongs to the MnmG family.</text>
</comment>
<dbReference type="OrthoDB" id="3329at2759"/>
<dbReference type="InterPro" id="IPR044920">
    <property type="entry name" value="MnmG_C_subdom_sf"/>
</dbReference>
<dbReference type="Proteomes" id="UP001143981">
    <property type="component" value="Unassembled WGS sequence"/>
</dbReference>
<feature type="non-terminal residue" evidence="6">
    <location>
        <position position="1"/>
    </location>
</feature>
<reference evidence="6" key="1">
    <citation type="submission" date="2022-07" db="EMBL/GenBank/DDBJ databases">
        <title>Phylogenomic reconstructions and comparative analyses of Kickxellomycotina fungi.</title>
        <authorList>
            <person name="Reynolds N.K."/>
            <person name="Stajich J.E."/>
            <person name="Barry K."/>
            <person name="Grigoriev I.V."/>
            <person name="Crous P."/>
            <person name="Smith M.E."/>
        </authorList>
    </citation>
    <scope>NUCLEOTIDE SEQUENCE</scope>
    <source>
        <strain evidence="6">BCRC 34381</strain>
    </source>
</reference>
<comment type="cofactor">
    <cofactor evidence="1">
        <name>FAD</name>
        <dbReference type="ChEBI" id="CHEBI:57692"/>
    </cofactor>
</comment>
<dbReference type="GO" id="GO:0005739">
    <property type="term" value="C:mitochondrion"/>
    <property type="evidence" value="ECO:0007669"/>
    <property type="project" value="GOC"/>
</dbReference>
<evidence type="ECO:0000313" key="6">
    <source>
        <dbReference type="EMBL" id="KAJ1721120.1"/>
    </source>
</evidence>
<dbReference type="InterPro" id="IPR026904">
    <property type="entry name" value="MnmG_C"/>
</dbReference>
<dbReference type="SMART" id="SM01228">
    <property type="entry name" value="GIDA_assoc_3"/>
    <property type="match status" value="1"/>
</dbReference>
<protein>
    <recommendedName>
        <fullName evidence="5">tRNA uridine 5-carboxymethylaminomethyl modification enzyme C-terminal subdomain domain-containing protein</fullName>
    </recommendedName>
</protein>
<dbReference type="FunFam" id="1.10.150.570:FF:000001">
    <property type="entry name" value="tRNA uridine 5-carboxymethylaminomethyl modification enzyme MnmG"/>
    <property type="match status" value="1"/>
</dbReference>
<dbReference type="GO" id="GO:0030488">
    <property type="term" value="P:tRNA methylation"/>
    <property type="evidence" value="ECO:0007669"/>
    <property type="project" value="TreeGrafter"/>
</dbReference>
<dbReference type="Gene3D" id="1.10.150.570">
    <property type="entry name" value="GidA associated domain, C-terminal subdomain"/>
    <property type="match status" value="1"/>
</dbReference>
<evidence type="ECO:0000256" key="2">
    <source>
        <dbReference type="ARBA" id="ARBA00007653"/>
    </source>
</evidence>
<evidence type="ECO:0000256" key="3">
    <source>
        <dbReference type="ARBA" id="ARBA00022630"/>
    </source>
</evidence>
<gene>
    <name evidence="6" type="ORF">LPJ61_006079</name>
</gene>
<dbReference type="InterPro" id="IPR002218">
    <property type="entry name" value="MnmG-rel"/>
</dbReference>